<gene>
    <name evidence="1" type="primary">hrcA</name>
    <name evidence="2" type="ORF">DFP99_0720</name>
</gene>
<dbReference type="Proteomes" id="UP000254912">
    <property type="component" value="Unassembled WGS sequence"/>
</dbReference>
<dbReference type="SUPFAM" id="SSF46785">
    <property type="entry name" value="Winged helix' DNA-binding domain"/>
    <property type="match status" value="1"/>
</dbReference>
<dbReference type="InterPro" id="IPR036388">
    <property type="entry name" value="WH-like_DNA-bd_sf"/>
</dbReference>
<comment type="function">
    <text evidence="1">Negative regulator of class I heat shock genes (grpE-dnaK-dnaJ and groELS operons). Prevents heat-shock induction of these operons.</text>
</comment>
<keyword evidence="1" id="KW-0346">Stress response</keyword>
<dbReference type="HAMAP" id="MF_00081">
    <property type="entry name" value="HrcA"/>
    <property type="match status" value="1"/>
</dbReference>
<dbReference type="Pfam" id="PF01628">
    <property type="entry name" value="HrcA"/>
    <property type="match status" value="1"/>
</dbReference>
<evidence type="ECO:0000256" key="1">
    <source>
        <dbReference type="HAMAP-Rule" id="MF_00081"/>
    </source>
</evidence>
<dbReference type="GeneID" id="94546281"/>
<protein>
    <recommendedName>
        <fullName evidence="1">Heat-inducible transcription repressor HrcA</fullName>
    </recommendedName>
</protein>
<dbReference type="PANTHER" id="PTHR34824">
    <property type="entry name" value="HEAT-INDUCIBLE TRANSCRIPTION REPRESSOR HRCA"/>
    <property type="match status" value="1"/>
</dbReference>
<accession>A0A288Q9V6</accession>
<dbReference type="InterPro" id="IPR002571">
    <property type="entry name" value="HrcA"/>
</dbReference>
<dbReference type="PANTHER" id="PTHR34824:SF1">
    <property type="entry name" value="HEAT-INDUCIBLE TRANSCRIPTION REPRESSOR HRCA"/>
    <property type="match status" value="1"/>
</dbReference>
<dbReference type="PIRSF" id="PIRSF005485">
    <property type="entry name" value="HrcA"/>
    <property type="match status" value="1"/>
</dbReference>
<dbReference type="Gene3D" id="3.30.390.60">
    <property type="entry name" value="Heat-inducible transcription repressor hrca homolog, domain 3"/>
    <property type="match status" value="1"/>
</dbReference>
<keyword evidence="1" id="KW-0805">Transcription regulation</keyword>
<dbReference type="GO" id="GO:0003677">
    <property type="term" value="F:DNA binding"/>
    <property type="evidence" value="ECO:0007669"/>
    <property type="project" value="InterPro"/>
</dbReference>
<reference evidence="2 3" key="1">
    <citation type="submission" date="2018-07" db="EMBL/GenBank/DDBJ databases">
        <title>Genomic Encyclopedia of Type Strains, Phase III (KMG-III): the genomes of soil and plant-associated and newly described type strains.</title>
        <authorList>
            <person name="Whitman W."/>
        </authorList>
    </citation>
    <scope>NUCLEOTIDE SEQUENCE [LARGE SCALE GENOMIC DNA]</scope>
    <source>
        <strain evidence="2 3">CECT 7031</strain>
    </source>
</reference>
<keyword evidence="3" id="KW-1185">Reference proteome</keyword>
<dbReference type="EMBL" id="QRAS01000001">
    <property type="protein sequence ID" value="RDL12282.1"/>
    <property type="molecule type" value="Genomic_DNA"/>
</dbReference>
<dbReference type="SUPFAM" id="SSF55781">
    <property type="entry name" value="GAF domain-like"/>
    <property type="match status" value="1"/>
</dbReference>
<proteinExistence type="inferred from homology"/>
<comment type="similarity">
    <text evidence="1">Belongs to the HrcA family.</text>
</comment>
<dbReference type="InterPro" id="IPR036390">
    <property type="entry name" value="WH_DNA-bd_sf"/>
</dbReference>
<keyword evidence="1" id="KW-0678">Repressor</keyword>
<sequence>MLTERQRLILMAIIADYARSGRAVGSKTLLAELQLPVSSATIRNEMAYLEDQGLLQKEHTSSGRVPSQTGYRYYVDFLMKSRRLPTELEVKLRRVFNHRFQQVDDLLGQVTRILAEVTGYTVVALKPEALDVRLSGFQLVTIDGQQNMAIVVTSDGQVTSQSFRLPTGSSSSDLQSLVSNINQTLVGQPIRVVLQSLSGDLPLGLERTIRTPAAFLQLFGDILARSIQDTVFIGGRLNVFDFTTDTNLQDIKALYQLLESPAQMRQVIGAANDGVMIQIGSENDDDLLSPYSLASTSYRVPNHGTGEIAILGPTNMNYSEVVTLLATVRETLVSELKEYY</sequence>
<comment type="caution">
    <text evidence="2">The sequence shown here is derived from an EMBL/GenBank/DDBJ whole genome shotgun (WGS) entry which is preliminary data.</text>
</comment>
<dbReference type="InterPro" id="IPR023120">
    <property type="entry name" value="WHTH_transcript_rep_HrcA_IDD"/>
</dbReference>
<keyword evidence="1" id="KW-0804">Transcription</keyword>
<dbReference type="KEGG" id="wso:WSWS_01091"/>
<dbReference type="OrthoDB" id="9783139at2"/>
<dbReference type="RefSeq" id="WP_070230325.1">
    <property type="nucleotide sequence ID" value="NZ_BJYO01000002.1"/>
</dbReference>
<dbReference type="GO" id="GO:0045892">
    <property type="term" value="P:negative regulation of DNA-templated transcription"/>
    <property type="evidence" value="ECO:0007669"/>
    <property type="project" value="UniProtKB-UniRule"/>
</dbReference>
<evidence type="ECO:0000313" key="2">
    <source>
        <dbReference type="EMBL" id="RDL12282.1"/>
    </source>
</evidence>
<dbReference type="InterPro" id="IPR029016">
    <property type="entry name" value="GAF-like_dom_sf"/>
</dbReference>
<dbReference type="NCBIfam" id="TIGR00331">
    <property type="entry name" value="hrcA"/>
    <property type="match status" value="1"/>
</dbReference>
<dbReference type="AlphaFoldDB" id="A0A288Q9V6"/>
<dbReference type="InterPro" id="IPR021153">
    <property type="entry name" value="HrcA_C"/>
</dbReference>
<dbReference type="Gene3D" id="3.30.450.40">
    <property type="match status" value="1"/>
</dbReference>
<name>A0A288Q9V6_9LACO</name>
<evidence type="ECO:0000313" key="3">
    <source>
        <dbReference type="Proteomes" id="UP000254912"/>
    </source>
</evidence>
<dbReference type="Gene3D" id="1.10.10.10">
    <property type="entry name" value="Winged helix-like DNA-binding domain superfamily/Winged helix DNA-binding domain"/>
    <property type="match status" value="1"/>
</dbReference>
<organism evidence="2 3">
    <name type="scientific">Weissella soli</name>
    <dbReference type="NCBI Taxonomy" id="155866"/>
    <lineage>
        <taxon>Bacteria</taxon>
        <taxon>Bacillati</taxon>
        <taxon>Bacillota</taxon>
        <taxon>Bacilli</taxon>
        <taxon>Lactobacillales</taxon>
        <taxon>Lactobacillaceae</taxon>
        <taxon>Weissella</taxon>
    </lineage>
</organism>